<keyword evidence="3" id="KW-1185">Reference proteome</keyword>
<feature type="compositionally biased region" description="Basic and acidic residues" evidence="1">
    <location>
        <begin position="53"/>
        <end position="71"/>
    </location>
</feature>
<accession>A0A2G5SYH0</accession>
<name>A0A2G5SYH0_9PELO</name>
<organism evidence="2 3">
    <name type="scientific">Caenorhabditis nigoni</name>
    <dbReference type="NCBI Taxonomy" id="1611254"/>
    <lineage>
        <taxon>Eukaryota</taxon>
        <taxon>Metazoa</taxon>
        <taxon>Ecdysozoa</taxon>
        <taxon>Nematoda</taxon>
        <taxon>Chromadorea</taxon>
        <taxon>Rhabditida</taxon>
        <taxon>Rhabditina</taxon>
        <taxon>Rhabditomorpha</taxon>
        <taxon>Rhabditoidea</taxon>
        <taxon>Rhabditidae</taxon>
        <taxon>Peloderinae</taxon>
        <taxon>Caenorhabditis</taxon>
    </lineage>
</organism>
<gene>
    <name evidence="2" type="primary">Cnig_chr_X.g25476</name>
    <name evidence="2" type="ORF">B9Z55_025476</name>
</gene>
<reference evidence="3" key="1">
    <citation type="submission" date="2017-10" db="EMBL/GenBank/DDBJ databases">
        <title>Rapid genome shrinkage in a self-fertile nematode reveals novel sperm competition proteins.</title>
        <authorList>
            <person name="Yin D."/>
            <person name="Schwarz E.M."/>
            <person name="Thomas C.G."/>
            <person name="Felde R.L."/>
            <person name="Korf I.F."/>
            <person name="Cutter A.D."/>
            <person name="Schartner C.M."/>
            <person name="Ralston E.J."/>
            <person name="Meyer B.J."/>
            <person name="Haag E.S."/>
        </authorList>
    </citation>
    <scope>NUCLEOTIDE SEQUENCE [LARGE SCALE GENOMIC DNA]</scope>
    <source>
        <strain evidence="3">JU1422</strain>
    </source>
</reference>
<comment type="caution">
    <text evidence="2">The sequence shown here is derived from an EMBL/GenBank/DDBJ whole genome shotgun (WGS) entry which is preliminary data.</text>
</comment>
<evidence type="ECO:0000313" key="2">
    <source>
        <dbReference type="EMBL" id="PIC20195.1"/>
    </source>
</evidence>
<feature type="region of interest" description="Disordered" evidence="1">
    <location>
        <begin position="1"/>
        <end position="25"/>
    </location>
</feature>
<dbReference type="AlphaFoldDB" id="A0A2G5SYH0"/>
<dbReference type="EMBL" id="PDUG01000006">
    <property type="protein sequence ID" value="PIC20195.1"/>
    <property type="molecule type" value="Genomic_DNA"/>
</dbReference>
<feature type="region of interest" description="Disordered" evidence="1">
    <location>
        <begin position="48"/>
        <end position="71"/>
    </location>
</feature>
<protein>
    <submittedName>
        <fullName evidence="2">Uncharacterized protein</fullName>
    </submittedName>
</protein>
<sequence length="71" mass="7908">MDRSWIHRTMMSGVKPSEKDEFPGVVDSTSKNAVVEDGDLGITFRKPGAPLEVKIDEPKMSEDQRTASEDQ</sequence>
<proteinExistence type="predicted"/>
<evidence type="ECO:0000256" key="1">
    <source>
        <dbReference type="SAM" id="MobiDB-lite"/>
    </source>
</evidence>
<evidence type="ECO:0000313" key="3">
    <source>
        <dbReference type="Proteomes" id="UP000230233"/>
    </source>
</evidence>
<dbReference type="Proteomes" id="UP000230233">
    <property type="component" value="Chromosome X"/>
</dbReference>